<name>A0ABT9KSZ6_9ACTN</name>
<evidence type="ECO:0000313" key="2">
    <source>
        <dbReference type="Proteomes" id="UP001234880"/>
    </source>
</evidence>
<proteinExistence type="predicted"/>
<accession>A0ABT9KSZ6</accession>
<dbReference type="Proteomes" id="UP001234880">
    <property type="component" value="Unassembled WGS sequence"/>
</dbReference>
<reference evidence="1 2" key="1">
    <citation type="submission" date="2023-07" db="EMBL/GenBank/DDBJ databases">
        <title>Sequencing the genomes of 1000 actinobacteria strains.</title>
        <authorList>
            <person name="Klenk H.-P."/>
        </authorList>
    </citation>
    <scope>NUCLEOTIDE SEQUENCE [LARGE SCALE GENOMIC DNA]</scope>
    <source>
        <strain evidence="1 2">DSM 41600</strain>
    </source>
</reference>
<organism evidence="1 2">
    <name type="scientific">Streptomyces demainii</name>
    <dbReference type="NCBI Taxonomy" id="588122"/>
    <lineage>
        <taxon>Bacteria</taxon>
        <taxon>Bacillati</taxon>
        <taxon>Actinomycetota</taxon>
        <taxon>Actinomycetes</taxon>
        <taxon>Kitasatosporales</taxon>
        <taxon>Streptomycetaceae</taxon>
        <taxon>Streptomyces</taxon>
    </lineage>
</organism>
<evidence type="ECO:0000313" key="1">
    <source>
        <dbReference type="EMBL" id="MDP9611563.1"/>
    </source>
</evidence>
<protein>
    <submittedName>
        <fullName evidence="1">Uncharacterized protein</fullName>
    </submittedName>
</protein>
<keyword evidence="2" id="KW-1185">Reference proteome</keyword>
<dbReference type="RefSeq" id="WP_307110851.1">
    <property type="nucleotide sequence ID" value="NZ_JAURUE010000001.1"/>
</dbReference>
<sequence>MTEIKHHAPGAHDGSPIRNDWLAIEITTTQGPRWHGREVRYAIEVTRHVVSYRAERCEMPEPDHECTGECTWLDGDKRELETPDTMTVIPDAYDLEWHDGSVIAWAADFIGSKTDATEASGAPIGDALPEHWWLSGSYQDPYQGDSRVTETTVRLTGDWTPEERAQVFRSVTGSK</sequence>
<gene>
    <name evidence="1" type="ORF">JOF35_003840</name>
</gene>
<comment type="caution">
    <text evidence="1">The sequence shown here is derived from an EMBL/GenBank/DDBJ whole genome shotgun (WGS) entry which is preliminary data.</text>
</comment>
<dbReference type="EMBL" id="JAURUE010000001">
    <property type="protein sequence ID" value="MDP9611563.1"/>
    <property type="molecule type" value="Genomic_DNA"/>
</dbReference>